<keyword evidence="2" id="KW-1185">Reference proteome</keyword>
<dbReference type="RefSeq" id="WP_415861236.1">
    <property type="nucleotide sequence ID" value="NZ_CP134536.1"/>
</dbReference>
<organism evidence="1 2">
    <name type="scientific">Thalassobellus suaedae</name>
    <dbReference type="NCBI Taxonomy" id="3074124"/>
    <lineage>
        <taxon>Bacteria</taxon>
        <taxon>Pseudomonadati</taxon>
        <taxon>Bacteroidota</taxon>
        <taxon>Flavobacteriia</taxon>
        <taxon>Flavobacteriales</taxon>
        <taxon>Flavobacteriaceae</taxon>
        <taxon>Thalassobellus</taxon>
    </lineage>
</organism>
<gene>
    <name evidence="1" type="ORF">RHP49_10080</name>
</gene>
<protein>
    <recommendedName>
        <fullName evidence="3">Sulfotransferase domain-containing protein</fullName>
    </recommendedName>
</protein>
<reference evidence="1 2" key="1">
    <citation type="submission" date="2023-09" db="EMBL/GenBank/DDBJ databases">
        <title>Thalassobella suaedae gen. nov., sp. nov., a marine bacterium of the family Flavobacteriaceae isolated from a halophyte Suaeda japonica.</title>
        <authorList>
            <person name="Lee S.Y."/>
            <person name="Hwang C.Y."/>
        </authorList>
    </citation>
    <scope>NUCLEOTIDE SEQUENCE [LARGE SCALE GENOMIC DNA]</scope>
    <source>
        <strain evidence="1 2">HL-DH10</strain>
    </source>
</reference>
<dbReference type="Proteomes" id="UP001303407">
    <property type="component" value="Chromosome"/>
</dbReference>
<accession>A0ABY9XZ68</accession>
<evidence type="ECO:0000313" key="1">
    <source>
        <dbReference type="EMBL" id="WNH11260.1"/>
    </source>
</evidence>
<dbReference type="EMBL" id="CP134536">
    <property type="protein sequence ID" value="WNH11260.1"/>
    <property type="molecule type" value="Genomic_DNA"/>
</dbReference>
<sequence length="399" mass="46436">MNKLILHVGPGKCGSSTIQSFFMSNNNPCVEDTKFIILEPKEITKINRPNPTEESIGYYTKLLNDNINPNKTLILSHEYLFDCQYSIRNICSISSNKVAEILIIGYTRKQSGYLVSSYSQWLFRLSDRVKEVNDVILNIGIDPNYFTGVERHLIASIVNDFYTARNLSNVLIINWNQYYGEIENLVSSYGVKIRCGLLPDKKSTKNLIQDFCDRTGLTIKNELLRSTNSKANLSFNSDLIEAINNAKEFRMLTLLPNDDNDFFNNISNIMISNTLSDDEFMFDLNRYIDSYFYSPNMELCKKFDLNKGYYEISKKCSKDEILHIIKNEQTKRIKDNRMLKKYKELNGAMAELFFNYYKSQQKENIVQANPKNSVKSSEKNFGNYYLVSWLKNELKRIFR</sequence>
<proteinExistence type="predicted"/>
<evidence type="ECO:0000313" key="2">
    <source>
        <dbReference type="Proteomes" id="UP001303407"/>
    </source>
</evidence>
<name>A0ABY9XZ68_9FLAO</name>
<evidence type="ECO:0008006" key="3">
    <source>
        <dbReference type="Google" id="ProtNLM"/>
    </source>
</evidence>